<feature type="region of interest" description="Disordered" evidence="3">
    <location>
        <begin position="79"/>
        <end position="99"/>
    </location>
</feature>
<dbReference type="AlphaFoldDB" id="A0A939G7N8"/>
<comment type="cofactor">
    <cofactor evidence="1">
        <name>a divalent metal cation</name>
        <dbReference type="ChEBI" id="CHEBI:60240"/>
    </cofactor>
</comment>
<protein>
    <submittedName>
        <fullName evidence="5">Transposase</fullName>
    </submittedName>
</protein>
<keyword evidence="6" id="KW-1185">Reference proteome</keyword>
<evidence type="ECO:0000259" key="4">
    <source>
        <dbReference type="Pfam" id="PF13359"/>
    </source>
</evidence>
<dbReference type="Pfam" id="PF13359">
    <property type="entry name" value="DDE_Tnp_4"/>
    <property type="match status" value="1"/>
</dbReference>
<accession>A0A939G7N8</accession>
<comment type="caution">
    <text evidence="5">The sequence shown here is derived from an EMBL/GenBank/DDBJ whole genome shotgun (WGS) entry which is preliminary data.</text>
</comment>
<evidence type="ECO:0000313" key="5">
    <source>
        <dbReference type="EMBL" id="MBO0932525.1"/>
    </source>
</evidence>
<dbReference type="GO" id="GO:0046872">
    <property type="term" value="F:metal ion binding"/>
    <property type="evidence" value="ECO:0007669"/>
    <property type="project" value="UniProtKB-KW"/>
</dbReference>
<sequence length="149" mass="17204">MSRACTAVKKTHTVKLLIIATPDRYIHYVSKAWQGKHYDYRQLKYHFPPDQPWFSQLSIEVDLGYQGLVNDYDCQAVSQPKKKPKGGELTSTEKAANRTKSSTRVRIEHAIGGLKRYRYLSDRLRTHKANLYELSLLICAGLWNFNLTS</sequence>
<dbReference type="Proteomes" id="UP000664795">
    <property type="component" value="Unassembled WGS sequence"/>
</dbReference>
<keyword evidence="2" id="KW-0479">Metal-binding</keyword>
<organism evidence="5 6">
    <name type="scientific">Fibrella aquatilis</name>
    <dbReference type="NCBI Taxonomy" id="2817059"/>
    <lineage>
        <taxon>Bacteria</taxon>
        <taxon>Pseudomonadati</taxon>
        <taxon>Bacteroidota</taxon>
        <taxon>Cytophagia</taxon>
        <taxon>Cytophagales</taxon>
        <taxon>Spirosomataceae</taxon>
        <taxon>Fibrella</taxon>
    </lineage>
</organism>
<dbReference type="InterPro" id="IPR027806">
    <property type="entry name" value="HARBI1_dom"/>
</dbReference>
<gene>
    <name evidence="5" type="ORF">J2I48_16050</name>
</gene>
<proteinExistence type="predicted"/>
<name>A0A939G7N8_9BACT</name>
<reference evidence="5 6" key="1">
    <citation type="submission" date="2021-03" db="EMBL/GenBank/DDBJ databases">
        <title>Fibrella sp. HMF5036 genome sequencing and assembly.</title>
        <authorList>
            <person name="Kang H."/>
            <person name="Kim H."/>
            <person name="Bae S."/>
            <person name="Joh K."/>
        </authorList>
    </citation>
    <scope>NUCLEOTIDE SEQUENCE [LARGE SCALE GENOMIC DNA]</scope>
    <source>
        <strain evidence="5 6">HMF5036</strain>
    </source>
</reference>
<evidence type="ECO:0000256" key="2">
    <source>
        <dbReference type="ARBA" id="ARBA00022723"/>
    </source>
</evidence>
<feature type="domain" description="DDE Tnp4" evidence="4">
    <location>
        <begin position="9"/>
        <end position="144"/>
    </location>
</feature>
<dbReference type="EMBL" id="JAFMYU010000013">
    <property type="protein sequence ID" value="MBO0932525.1"/>
    <property type="molecule type" value="Genomic_DNA"/>
</dbReference>
<evidence type="ECO:0000256" key="1">
    <source>
        <dbReference type="ARBA" id="ARBA00001968"/>
    </source>
</evidence>
<evidence type="ECO:0000256" key="3">
    <source>
        <dbReference type="SAM" id="MobiDB-lite"/>
    </source>
</evidence>
<evidence type="ECO:0000313" key="6">
    <source>
        <dbReference type="Proteomes" id="UP000664795"/>
    </source>
</evidence>
<feature type="compositionally biased region" description="Polar residues" evidence="3">
    <location>
        <begin position="89"/>
        <end position="99"/>
    </location>
</feature>